<sequence>MKIKGKSKKLNLNFFNKSIRNQILFPFILLIIIAGVVVSGVSYNYSVKTTTEELTTSVEGQMVTMDDTFELFFQNIDNTLDLFIRKDLLSQYDPDNREEIIQNLGEAGESNKSILNIYTGIDETGDMIVYPVAELGDDFNVKERPWYQDAVSANGETVWTEPYEDTATGEMVVTAAKAYYTNDRLIGVMGIDVTITTLLEMIEGIEIGDTGYAVLMDHAGSYIAHPDSEYIGKDESQEEYFQKIAESGEQGIVEYQLEGEDKVMGFAKNPTTEWIIGGTVYVDEFKQKARSIILPIAISLGVVLILAITASIFITRRITTPIKKLQETMKEVENGNLVARVDTNRKDEIGQLSQSFKNMLDQMRGMMQKVSTISFSVSEASQTLVASAEENTASANEVATTMEEIASGAADQSELMEQSTKAADSLSEMIKQIEEQNRNIHEESKSMKVASEEGATIIAELRDQSIKTGKMTKEMVQAIHSLDNRSTDISKIVEKITDVATQTNLLALNAAIEAARAGENGRGFAVVADEVRKLAEQTEHALGDISGLISEMQEEMKSTVTLINTTDEVIQTQEQSVNKTGSSFSSISQTINTNNELIEKVMGLMEKMIEQEKKISSNIMNNASISQEAAAGTEEVSASIEEQTASMEHLNNLASELESYSMQMQEEIDRFKINN</sequence>
<dbReference type="InterPro" id="IPR033479">
    <property type="entry name" value="dCache_1"/>
</dbReference>
<evidence type="ECO:0000259" key="13">
    <source>
        <dbReference type="PROSITE" id="PS50111"/>
    </source>
</evidence>
<dbReference type="CDD" id="cd06225">
    <property type="entry name" value="HAMP"/>
    <property type="match status" value="1"/>
</dbReference>
<keyword evidence="2" id="KW-1003">Cell membrane</keyword>
<dbReference type="PROSITE" id="PS50885">
    <property type="entry name" value="HAMP"/>
    <property type="match status" value="1"/>
</dbReference>
<accession>A0ABW4VZB4</accession>
<dbReference type="EMBL" id="JBHUHQ010000016">
    <property type="protein sequence ID" value="MFD2044949.1"/>
    <property type="molecule type" value="Genomic_DNA"/>
</dbReference>
<dbReference type="InterPro" id="IPR003660">
    <property type="entry name" value="HAMP_dom"/>
</dbReference>
<feature type="transmembrane region" description="Helical" evidence="12">
    <location>
        <begin position="292"/>
        <end position="314"/>
    </location>
</feature>
<organism evidence="15 16">
    <name type="scientific">Ornithinibacillus salinisoli</name>
    <dbReference type="NCBI Taxonomy" id="1848459"/>
    <lineage>
        <taxon>Bacteria</taxon>
        <taxon>Bacillati</taxon>
        <taxon>Bacillota</taxon>
        <taxon>Bacilli</taxon>
        <taxon>Bacillales</taxon>
        <taxon>Bacillaceae</taxon>
        <taxon>Ornithinibacillus</taxon>
    </lineage>
</organism>
<dbReference type="Gene3D" id="6.10.340.10">
    <property type="match status" value="1"/>
</dbReference>
<keyword evidence="3" id="KW-0488">Methylation</keyword>
<dbReference type="InterPro" id="IPR004089">
    <property type="entry name" value="MCPsignal_dom"/>
</dbReference>
<gene>
    <name evidence="15" type="ORF">ACFSJF_11765</name>
</gene>
<evidence type="ECO:0000256" key="7">
    <source>
        <dbReference type="ARBA" id="ARBA00023136"/>
    </source>
</evidence>
<proteinExistence type="inferred from homology"/>
<dbReference type="Gene3D" id="3.30.450.20">
    <property type="entry name" value="PAS domain"/>
    <property type="match status" value="2"/>
</dbReference>
<comment type="caution">
    <text evidence="15">The sequence shown here is derived from an EMBL/GenBank/DDBJ whole genome shotgun (WGS) entry which is preliminary data.</text>
</comment>
<comment type="subcellular location">
    <subcellularLocation>
        <location evidence="1">Cell membrane</location>
        <topology evidence="1">Multi-pass membrane protein</topology>
    </subcellularLocation>
</comment>
<evidence type="ECO:0000256" key="11">
    <source>
        <dbReference type="SAM" id="Coils"/>
    </source>
</evidence>
<evidence type="ECO:0000256" key="6">
    <source>
        <dbReference type="ARBA" id="ARBA00022989"/>
    </source>
</evidence>
<reference evidence="16" key="1">
    <citation type="journal article" date="2019" name="Int. J. Syst. Evol. Microbiol.">
        <title>The Global Catalogue of Microorganisms (GCM) 10K type strain sequencing project: providing services to taxonomists for standard genome sequencing and annotation.</title>
        <authorList>
            <consortium name="The Broad Institute Genomics Platform"/>
            <consortium name="The Broad Institute Genome Sequencing Center for Infectious Disease"/>
            <person name="Wu L."/>
            <person name="Ma J."/>
        </authorList>
    </citation>
    <scope>NUCLEOTIDE SEQUENCE [LARGE SCALE GENOMIC DNA]</scope>
    <source>
        <strain evidence="16">R28</strain>
    </source>
</reference>
<dbReference type="Proteomes" id="UP001597383">
    <property type="component" value="Unassembled WGS sequence"/>
</dbReference>
<dbReference type="SUPFAM" id="SSF103190">
    <property type="entry name" value="Sensory domain-like"/>
    <property type="match status" value="1"/>
</dbReference>
<keyword evidence="5 12" id="KW-0812">Transmembrane</keyword>
<evidence type="ECO:0000313" key="16">
    <source>
        <dbReference type="Proteomes" id="UP001597383"/>
    </source>
</evidence>
<evidence type="ECO:0000313" key="15">
    <source>
        <dbReference type="EMBL" id="MFD2044949.1"/>
    </source>
</evidence>
<dbReference type="Pfam" id="PF00672">
    <property type="entry name" value="HAMP"/>
    <property type="match status" value="1"/>
</dbReference>
<dbReference type="InterPro" id="IPR004090">
    <property type="entry name" value="Chemotax_Me-accpt_rcpt"/>
</dbReference>
<feature type="domain" description="HAMP" evidence="14">
    <location>
        <begin position="316"/>
        <end position="368"/>
    </location>
</feature>
<dbReference type="SUPFAM" id="SSF58104">
    <property type="entry name" value="Methyl-accepting chemotaxis protein (MCP) signaling domain"/>
    <property type="match status" value="1"/>
</dbReference>
<keyword evidence="8 10" id="KW-0807">Transducer</keyword>
<dbReference type="PROSITE" id="PS50111">
    <property type="entry name" value="CHEMOTAXIS_TRANSDUC_2"/>
    <property type="match status" value="1"/>
</dbReference>
<evidence type="ECO:0000256" key="5">
    <source>
        <dbReference type="ARBA" id="ARBA00022692"/>
    </source>
</evidence>
<dbReference type="SMART" id="SM00304">
    <property type="entry name" value="HAMP"/>
    <property type="match status" value="1"/>
</dbReference>
<comment type="similarity">
    <text evidence="9">Belongs to the methyl-accepting chemotaxis (MCP) protein family.</text>
</comment>
<evidence type="ECO:0000259" key="14">
    <source>
        <dbReference type="PROSITE" id="PS50885"/>
    </source>
</evidence>
<keyword evidence="16" id="KW-1185">Reference proteome</keyword>
<dbReference type="CDD" id="cd12913">
    <property type="entry name" value="PDC1_MCP_like"/>
    <property type="match status" value="1"/>
</dbReference>
<dbReference type="SMART" id="SM00283">
    <property type="entry name" value="MA"/>
    <property type="match status" value="1"/>
</dbReference>
<name>A0ABW4VZB4_9BACI</name>
<evidence type="ECO:0000256" key="12">
    <source>
        <dbReference type="SAM" id="Phobius"/>
    </source>
</evidence>
<protein>
    <submittedName>
        <fullName evidence="15">Methyl-accepting chemotaxis protein</fullName>
    </submittedName>
</protein>
<evidence type="ECO:0000256" key="2">
    <source>
        <dbReference type="ARBA" id="ARBA00022475"/>
    </source>
</evidence>
<evidence type="ECO:0000256" key="8">
    <source>
        <dbReference type="ARBA" id="ARBA00023224"/>
    </source>
</evidence>
<evidence type="ECO:0000256" key="1">
    <source>
        <dbReference type="ARBA" id="ARBA00004651"/>
    </source>
</evidence>
<keyword evidence="7 12" id="KW-0472">Membrane</keyword>
<evidence type="ECO:0000256" key="3">
    <source>
        <dbReference type="ARBA" id="ARBA00022481"/>
    </source>
</evidence>
<keyword evidence="11" id="KW-0175">Coiled coil</keyword>
<evidence type="ECO:0000256" key="4">
    <source>
        <dbReference type="ARBA" id="ARBA00022500"/>
    </source>
</evidence>
<keyword evidence="6 12" id="KW-1133">Transmembrane helix</keyword>
<dbReference type="Gene3D" id="1.10.287.950">
    <property type="entry name" value="Methyl-accepting chemotaxis protein"/>
    <property type="match status" value="1"/>
</dbReference>
<feature type="transmembrane region" description="Helical" evidence="12">
    <location>
        <begin position="23"/>
        <end position="45"/>
    </location>
</feature>
<dbReference type="PANTHER" id="PTHR32089">
    <property type="entry name" value="METHYL-ACCEPTING CHEMOTAXIS PROTEIN MCPB"/>
    <property type="match status" value="1"/>
</dbReference>
<keyword evidence="4" id="KW-0145">Chemotaxis</keyword>
<dbReference type="Pfam" id="PF00015">
    <property type="entry name" value="MCPsignal"/>
    <property type="match status" value="1"/>
</dbReference>
<dbReference type="PANTHER" id="PTHR32089:SF114">
    <property type="entry name" value="METHYL-ACCEPTING CHEMOTAXIS PROTEIN MCPB"/>
    <property type="match status" value="1"/>
</dbReference>
<feature type="domain" description="Methyl-accepting transducer" evidence="13">
    <location>
        <begin position="387"/>
        <end position="637"/>
    </location>
</feature>
<dbReference type="Pfam" id="PF02743">
    <property type="entry name" value="dCache_1"/>
    <property type="match status" value="1"/>
</dbReference>
<evidence type="ECO:0000256" key="10">
    <source>
        <dbReference type="PROSITE-ProRule" id="PRU00284"/>
    </source>
</evidence>
<feature type="coiled-coil region" evidence="11">
    <location>
        <begin position="416"/>
        <end position="453"/>
    </location>
</feature>
<dbReference type="RefSeq" id="WP_377557550.1">
    <property type="nucleotide sequence ID" value="NZ_JBHUHQ010000016.1"/>
</dbReference>
<dbReference type="PRINTS" id="PR00260">
    <property type="entry name" value="CHEMTRNSDUCR"/>
</dbReference>
<evidence type="ECO:0000256" key="9">
    <source>
        <dbReference type="ARBA" id="ARBA00029447"/>
    </source>
</evidence>
<dbReference type="CDD" id="cd12912">
    <property type="entry name" value="PDC2_MCP_like"/>
    <property type="match status" value="1"/>
</dbReference>
<dbReference type="InterPro" id="IPR029151">
    <property type="entry name" value="Sensor-like_sf"/>
</dbReference>